<feature type="region of interest" description="Disordered" evidence="4">
    <location>
        <begin position="1"/>
        <end position="20"/>
    </location>
</feature>
<protein>
    <recommendedName>
        <fullName evidence="5">Ubiquitin-like protease family profile domain-containing protein</fullName>
    </recommendedName>
</protein>
<feature type="compositionally biased region" description="Polar residues" evidence="4">
    <location>
        <begin position="1"/>
        <end position="10"/>
    </location>
</feature>
<feature type="compositionally biased region" description="Pro residues" evidence="4">
    <location>
        <begin position="300"/>
        <end position="316"/>
    </location>
</feature>
<feature type="domain" description="Ubiquitin-like protease family profile" evidence="5">
    <location>
        <begin position="441"/>
        <end position="646"/>
    </location>
</feature>
<feature type="compositionally biased region" description="Basic and acidic residues" evidence="4">
    <location>
        <begin position="11"/>
        <end position="20"/>
    </location>
</feature>
<dbReference type="InterPro" id="IPR038765">
    <property type="entry name" value="Papain-like_cys_pep_sf"/>
</dbReference>
<evidence type="ECO:0000256" key="3">
    <source>
        <dbReference type="ARBA" id="ARBA00022801"/>
    </source>
</evidence>
<dbReference type="PROSITE" id="PS50600">
    <property type="entry name" value="ULP_PROTEASE"/>
    <property type="match status" value="1"/>
</dbReference>
<evidence type="ECO:0000256" key="4">
    <source>
        <dbReference type="SAM" id="MobiDB-lite"/>
    </source>
</evidence>
<dbReference type="InterPro" id="IPR003653">
    <property type="entry name" value="Peptidase_C48_C"/>
</dbReference>
<accession>A0ABU6VM78</accession>
<feature type="compositionally biased region" description="Basic residues" evidence="4">
    <location>
        <begin position="204"/>
        <end position="214"/>
    </location>
</feature>
<dbReference type="SUPFAM" id="SSF54001">
    <property type="entry name" value="Cysteine proteinases"/>
    <property type="match status" value="1"/>
</dbReference>
<reference evidence="6 7" key="1">
    <citation type="journal article" date="2023" name="Plants (Basel)">
        <title>Bridging the Gap: Combining Genomics and Transcriptomics Approaches to Understand Stylosanthes scabra, an Orphan Legume from the Brazilian Caatinga.</title>
        <authorList>
            <person name="Ferreira-Neto J.R.C."/>
            <person name="da Silva M.D."/>
            <person name="Binneck E."/>
            <person name="de Melo N.F."/>
            <person name="da Silva R.H."/>
            <person name="de Melo A.L.T.M."/>
            <person name="Pandolfi V."/>
            <person name="Bustamante F.O."/>
            <person name="Brasileiro-Vidal A.C."/>
            <person name="Benko-Iseppon A.M."/>
        </authorList>
    </citation>
    <scope>NUCLEOTIDE SEQUENCE [LARGE SCALE GENOMIC DNA]</scope>
    <source>
        <tissue evidence="6">Leaves</tissue>
    </source>
</reference>
<dbReference type="EMBL" id="JASCZI010151802">
    <property type="protein sequence ID" value="MED6174497.1"/>
    <property type="molecule type" value="Genomic_DNA"/>
</dbReference>
<evidence type="ECO:0000313" key="6">
    <source>
        <dbReference type="EMBL" id="MED6174497.1"/>
    </source>
</evidence>
<dbReference type="Proteomes" id="UP001341840">
    <property type="component" value="Unassembled WGS sequence"/>
</dbReference>
<comment type="similarity">
    <text evidence="1">Belongs to the peptidase C48 family.</text>
</comment>
<feature type="compositionally biased region" description="Pro residues" evidence="4">
    <location>
        <begin position="270"/>
        <end position="290"/>
    </location>
</feature>
<evidence type="ECO:0000256" key="1">
    <source>
        <dbReference type="ARBA" id="ARBA00005234"/>
    </source>
</evidence>
<gene>
    <name evidence="6" type="ORF">PIB30_069586</name>
</gene>
<organism evidence="6 7">
    <name type="scientific">Stylosanthes scabra</name>
    <dbReference type="NCBI Taxonomy" id="79078"/>
    <lineage>
        <taxon>Eukaryota</taxon>
        <taxon>Viridiplantae</taxon>
        <taxon>Streptophyta</taxon>
        <taxon>Embryophyta</taxon>
        <taxon>Tracheophyta</taxon>
        <taxon>Spermatophyta</taxon>
        <taxon>Magnoliopsida</taxon>
        <taxon>eudicotyledons</taxon>
        <taxon>Gunneridae</taxon>
        <taxon>Pentapetalae</taxon>
        <taxon>rosids</taxon>
        <taxon>fabids</taxon>
        <taxon>Fabales</taxon>
        <taxon>Fabaceae</taxon>
        <taxon>Papilionoideae</taxon>
        <taxon>50 kb inversion clade</taxon>
        <taxon>dalbergioids sensu lato</taxon>
        <taxon>Dalbergieae</taxon>
        <taxon>Pterocarpus clade</taxon>
        <taxon>Stylosanthes</taxon>
    </lineage>
</organism>
<proteinExistence type="inferred from homology"/>
<evidence type="ECO:0000256" key="2">
    <source>
        <dbReference type="ARBA" id="ARBA00022670"/>
    </source>
</evidence>
<dbReference type="Pfam" id="PF02902">
    <property type="entry name" value="Peptidase_C48"/>
    <property type="match status" value="1"/>
</dbReference>
<name>A0ABU6VM78_9FABA</name>
<comment type="caution">
    <text evidence="6">The sequence shown here is derived from an EMBL/GenBank/DDBJ whole genome shotgun (WGS) entry which is preliminary data.</text>
</comment>
<feature type="region of interest" description="Disordered" evidence="4">
    <location>
        <begin position="204"/>
        <end position="320"/>
    </location>
</feature>
<keyword evidence="7" id="KW-1185">Reference proteome</keyword>
<evidence type="ECO:0000259" key="5">
    <source>
        <dbReference type="PROSITE" id="PS50600"/>
    </source>
</evidence>
<sequence length="722" mass="82124">MARKNVSGSTQKEKGMAKREANRPDILIELVRSYDIFTNTISTSVDEFLITSEKIGHAFGLNCRGDLFEKRQKDFEDKLNDEEKQALDLFKGKSLTFVQDMVKDCPIETDQQKRTFKRAFALFIQKSFLLPTSSVYISPVHLPVIRDIDNTQGRNWAYMERYDANSLNDPNFPAPWIQRWTGELMKDKIKAEDEDITGLIQRAKMRAQQQKKGKKTDGEDEDQQDDADDTESNNEEEEYNSADDSETETDSEEVAAKPVHDATVAETSPKPGPQPQPGPEPEPQPEPQPQPDSEQVSEPQPRPDPEPVSGPQPQPEPKAVILFGPEPQEVIDGFVVAYQEVEETEAAIKACEEAELRYQQINQAKVEKDNEAEAEIRKIIEDVVTDTDKLPGRQEQAAPAPHKLDQPAPVLMMVASVAAQATEYDPSKAFDLGVRTTRQSEMLEMYDLDDFPEEPETPVTSAVPATTAVQAGPSSSEGHPHNRDLKERCVMWALSDRKDIKYDSIFMIHGDIHFEVITAYSLVMNNEPIPRFQSDVYILPPSALIFAPVIYSGHWWVYVLDKEKKTFFVVDSKRKDAPNNDRTRINKFAVNMIDQLLFYAGYHSLLTKGTRSKPPQISWFPRYQQIHEQPNAYDCGTFVMKWMEVLDPSKLDAHSRYPIEDWSTEDLQRFRNDIIWQIILSSQNLLIQKAIQGAIETTIHKPSAVLQIPYVQVNTDELKKLP</sequence>
<keyword evidence="2" id="KW-0645">Protease</keyword>
<dbReference type="Gene3D" id="3.40.395.10">
    <property type="entry name" value="Adenoviral Proteinase, Chain A"/>
    <property type="match status" value="1"/>
</dbReference>
<feature type="compositionally biased region" description="Acidic residues" evidence="4">
    <location>
        <begin position="218"/>
        <end position="253"/>
    </location>
</feature>
<keyword evidence="3" id="KW-0378">Hydrolase</keyword>
<evidence type="ECO:0000313" key="7">
    <source>
        <dbReference type="Proteomes" id="UP001341840"/>
    </source>
</evidence>